<keyword evidence="2" id="KW-1185">Reference proteome</keyword>
<accession>A0ABQ5ZY24</accession>
<evidence type="ECO:0000313" key="2">
    <source>
        <dbReference type="Proteomes" id="UP001156682"/>
    </source>
</evidence>
<dbReference type="RefSeq" id="WP_027850482.1">
    <property type="nucleotide sequence ID" value="NZ_BSOR01000029.1"/>
</dbReference>
<dbReference type="Proteomes" id="UP001156682">
    <property type="component" value="Unassembled WGS sequence"/>
</dbReference>
<organism evidence="1 2">
    <name type="scientific">Marinospirillum insulare</name>
    <dbReference type="NCBI Taxonomy" id="217169"/>
    <lineage>
        <taxon>Bacteria</taxon>
        <taxon>Pseudomonadati</taxon>
        <taxon>Pseudomonadota</taxon>
        <taxon>Gammaproteobacteria</taxon>
        <taxon>Oceanospirillales</taxon>
        <taxon>Oceanospirillaceae</taxon>
        <taxon>Marinospirillum</taxon>
    </lineage>
</organism>
<proteinExistence type="predicted"/>
<name>A0ABQ5ZY24_9GAMM</name>
<evidence type="ECO:0008006" key="3">
    <source>
        <dbReference type="Google" id="ProtNLM"/>
    </source>
</evidence>
<evidence type="ECO:0000313" key="1">
    <source>
        <dbReference type="EMBL" id="GLR64391.1"/>
    </source>
</evidence>
<reference evidence="2" key="1">
    <citation type="journal article" date="2019" name="Int. J. Syst. Evol. Microbiol.">
        <title>The Global Catalogue of Microorganisms (GCM) 10K type strain sequencing project: providing services to taxonomists for standard genome sequencing and annotation.</title>
        <authorList>
            <consortium name="The Broad Institute Genomics Platform"/>
            <consortium name="The Broad Institute Genome Sequencing Center for Infectious Disease"/>
            <person name="Wu L."/>
            <person name="Ma J."/>
        </authorList>
    </citation>
    <scope>NUCLEOTIDE SEQUENCE [LARGE SCALE GENOMIC DNA]</scope>
    <source>
        <strain evidence="2">NBRC 100033</strain>
    </source>
</reference>
<comment type="caution">
    <text evidence="1">The sequence shown here is derived from an EMBL/GenBank/DDBJ whole genome shotgun (WGS) entry which is preliminary data.</text>
</comment>
<gene>
    <name evidence="1" type="ORF">GCM10007878_18290</name>
</gene>
<dbReference type="EMBL" id="BSOR01000029">
    <property type="protein sequence ID" value="GLR64391.1"/>
    <property type="molecule type" value="Genomic_DNA"/>
</dbReference>
<protein>
    <recommendedName>
        <fullName evidence="3">Phage-related protein</fullName>
    </recommendedName>
</protein>
<sequence>MAFLLTITPELFGIKASNTTVQMPPHWSLQARCVENDVNTCSFLLQVVALSKKNQRDSKDLLLALEKLFEVAKTGQPVANFYDVKQCHVAHEFKVEGVVQKIWRIRKNAIRIYFYYCEGKIIYLTTVLAKRSDKLKAGELKQLEEEVEIYLKAKASQQIKAVRVN</sequence>